<feature type="compositionally biased region" description="Basic and acidic residues" evidence="1">
    <location>
        <begin position="90"/>
        <end position="108"/>
    </location>
</feature>
<dbReference type="Proteomes" id="UP001430356">
    <property type="component" value="Unassembled WGS sequence"/>
</dbReference>
<feature type="region of interest" description="Disordered" evidence="1">
    <location>
        <begin position="1"/>
        <end position="23"/>
    </location>
</feature>
<name>A0AAW0F0M1_9TRYP</name>
<comment type="caution">
    <text evidence="2">The sequence shown here is derived from an EMBL/GenBank/DDBJ whole genome shotgun (WGS) entry which is preliminary data.</text>
</comment>
<dbReference type="AlphaFoldDB" id="A0AAW0F0M1"/>
<protein>
    <submittedName>
        <fullName evidence="2">Uncharacterized protein</fullName>
    </submittedName>
</protein>
<feature type="region of interest" description="Disordered" evidence="1">
    <location>
        <begin position="54"/>
        <end position="108"/>
    </location>
</feature>
<gene>
    <name evidence="2" type="ORF">NESM_000011900</name>
</gene>
<dbReference type="EMBL" id="JAECZO010000001">
    <property type="protein sequence ID" value="KAK7199665.1"/>
    <property type="molecule type" value="Genomic_DNA"/>
</dbReference>
<keyword evidence="3" id="KW-1185">Reference proteome</keyword>
<feature type="compositionally biased region" description="Basic and acidic residues" evidence="1">
    <location>
        <begin position="54"/>
        <end position="64"/>
    </location>
</feature>
<feature type="compositionally biased region" description="Basic and acidic residues" evidence="1">
    <location>
        <begin position="161"/>
        <end position="203"/>
    </location>
</feature>
<sequence>MDRGPDHSGGGGPPDGGLCALHGKRRSRADLIPWNQQPGAMRCLVQKECHVRGDQRRLGGREPVRMGGGGGGGMRERDRGRGGGGLGGGGRDRGGRRDRGDRGDRRERGDAIDGVLCRLHRQRRSIRQMREVGPGVFECLEGHRCKQAGERRLGPAGGRGGADRGRFRDQRGPSHIDRGADPRLRSRRGERLPHGPQDQRYDDGGAALWAPSSGAAGGVGGVVAAARRRTGRAERKVWCAVHGKQLPESQCEFVQDCCYVCLDPSTCLATPLEPPATLLTRGCTEVLCSKHHTLRSTGFVELTEKPTAYQCMPGHACRGVTVPHMVQEAAAAAVATGAPAARSNAVGDLDDDEDVYMSGHAAPTNTFLPQSGRDAVSSFFM</sequence>
<organism evidence="2 3">
    <name type="scientific">Novymonas esmeraldas</name>
    <dbReference type="NCBI Taxonomy" id="1808958"/>
    <lineage>
        <taxon>Eukaryota</taxon>
        <taxon>Discoba</taxon>
        <taxon>Euglenozoa</taxon>
        <taxon>Kinetoplastea</taxon>
        <taxon>Metakinetoplastina</taxon>
        <taxon>Trypanosomatida</taxon>
        <taxon>Trypanosomatidae</taxon>
        <taxon>Novymonas</taxon>
    </lineage>
</organism>
<evidence type="ECO:0000256" key="1">
    <source>
        <dbReference type="SAM" id="MobiDB-lite"/>
    </source>
</evidence>
<evidence type="ECO:0000313" key="2">
    <source>
        <dbReference type="EMBL" id="KAK7199665.1"/>
    </source>
</evidence>
<reference evidence="2 3" key="1">
    <citation type="journal article" date="2021" name="MBio">
        <title>A New Model Trypanosomatid, Novymonas esmeraldas: Genomic Perception of Its 'Candidatus Pandoraea novymonadis' Endosymbiont.</title>
        <authorList>
            <person name="Zakharova A."/>
            <person name="Saura A."/>
            <person name="Butenko A."/>
            <person name="Podesvova L."/>
            <person name="Warmusova S."/>
            <person name="Kostygov A.Y."/>
            <person name="Nenarokova A."/>
            <person name="Lukes J."/>
            <person name="Opperdoes F.R."/>
            <person name="Yurchenko V."/>
        </authorList>
    </citation>
    <scope>NUCLEOTIDE SEQUENCE [LARGE SCALE GENOMIC DNA]</scope>
    <source>
        <strain evidence="2 3">E262AT.01</strain>
    </source>
</reference>
<proteinExistence type="predicted"/>
<evidence type="ECO:0000313" key="3">
    <source>
        <dbReference type="Proteomes" id="UP001430356"/>
    </source>
</evidence>
<accession>A0AAW0F0M1</accession>
<feature type="region of interest" description="Disordered" evidence="1">
    <location>
        <begin position="150"/>
        <end position="205"/>
    </location>
</feature>